<feature type="compositionally biased region" description="Basic and acidic residues" evidence="4">
    <location>
        <begin position="605"/>
        <end position="615"/>
    </location>
</feature>
<feature type="compositionally biased region" description="Acidic residues" evidence="4">
    <location>
        <begin position="663"/>
        <end position="699"/>
    </location>
</feature>
<feature type="compositionally biased region" description="Acidic residues" evidence="4">
    <location>
        <begin position="14"/>
        <end position="28"/>
    </location>
</feature>
<dbReference type="EnsemblMetazoa" id="MDOA005744-RA">
    <property type="protein sequence ID" value="MDOA005744-PA"/>
    <property type="gene ID" value="MDOA005744"/>
</dbReference>
<dbReference type="GO" id="GO:0007095">
    <property type="term" value="P:mitotic G2 DNA damage checkpoint signaling"/>
    <property type="evidence" value="ECO:0007669"/>
    <property type="project" value="TreeGrafter"/>
</dbReference>
<feature type="region of interest" description="Disordered" evidence="4">
    <location>
        <begin position="575"/>
        <end position="745"/>
    </location>
</feature>
<dbReference type="AlphaFoldDB" id="A0A1I8MK26"/>
<accession>A0A1I8MK26</accession>
<dbReference type="STRING" id="7370.A0A1I8MK26"/>
<evidence type="ECO:0000256" key="4">
    <source>
        <dbReference type="SAM" id="MobiDB-lite"/>
    </source>
</evidence>
<evidence type="ECO:0000256" key="3">
    <source>
        <dbReference type="ARBA" id="ARBA00023242"/>
    </source>
</evidence>
<dbReference type="VEuPathDB" id="VectorBase:MDOA005744"/>
<feature type="compositionally biased region" description="Basic and acidic residues" evidence="4">
    <location>
        <begin position="575"/>
        <end position="592"/>
    </location>
</feature>
<feature type="compositionally biased region" description="Polar residues" evidence="4">
    <location>
        <begin position="87"/>
        <end position="96"/>
    </location>
</feature>
<feature type="region of interest" description="Disordered" evidence="4">
    <location>
        <begin position="828"/>
        <end position="903"/>
    </location>
</feature>
<name>A0A1I8MK26_MUSDO</name>
<protein>
    <recommendedName>
        <fullName evidence="6">Claspin</fullName>
    </recommendedName>
</protein>
<feature type="compositionally biased region" description="Basic and acidic residues" evidence="4">
    <location>
        <begin position="353"/>
        <end position="375"/>
    </location>
</feature>
<feature type="region of interest" description="Disordered" evidence="4">
    <location>
        <begin position="441"/>
        <end position="461"/>
    </location>
</feature>
<feature type="compositionally biased region" description="Acidic residues" evidence="4">
    <location>
        <begin position="862"/>
        <end position="903"/>
    </location>
</feature>
<comment type="subcellular location">
    <subcellularLocation>
        <location evidence="1">Nucleus</location>
    </subcellularLocation>
</comment>
<feature type="compositionally biased region" description="Polar residues" evidence="4">
    <location>
        <begin position="735"/>
        <end position="745"/>
    </location>
</feature>
<dbReference type="InterPro" id="IPR024146">
    <property type="entry name" value="Claspin"/>
</dbReference>
<dbReference type="eggNOG" id="KOG4156">
    <property type="taxonomic scope" value="Eukaryota"/>
</dbReference>
<proteinExistence type="predicted"/>
<reference evidence="5" key="1">
    <citation type="submission" date="2020-05" db="UniProtKB">
        <authorList>
            <consortium name="EnsemblMetazoa"/>
        </authorList>
    </citation>
    <scope>IDENTIFICATION</scope>
    <source>
        <strain evidence="5">Aabys</strain>
    </source>
</reference>
<organism evidence="5">
    <name type="scientific">Musca domestica</name>
    <name type="common">House fly</name>
    <dbReference type="NCBI Taxonomy" id="7370"/>
    <lineage>
        <taxon>Eukaryota</taxon>
        <taxon>Metazoa</taxon>
        <taxon>Ecdysozoa</taxon>
        <taxon>Arthropoda</taxon>
        <taxon>Hexapoda</taxon>
        <taxon>Insecta</taxon>
        <taxon>Pterygota</taxon>
        <taxon>Neoptera</taxon>
        <taxon>Endopterygota</taxon>
        <taxon>Diptera</taxon>
        <taxon>Brachycera</taxon>
        <taxon>Muscomorpha</taxon>
        <taxon>Muscoidea</taxon>
        <taxon>Muscidae</taxon>
        <taxon>Musca</taxon>
    </lineage>
</organism>
<evidence type="ECO:0000256" key="1">
    <source>
        <dbReference type="ARBA" id="ARBA00004123"/>
    </source>
</evidence>
<dbReference type="RefSeq" id="XP_005189053.3">
    <property type="nucleotide sequence ID" value="XM_005188996.4"/>
</dbReference>
<feature type="compositionally biased region" description="Acidic residues" evidence="4">
    <location>
        <begin position="616"/>
        <end position="654"/>
    </location>
</feature>
<dbReference type="GO" id="GO:0005634">
    <property type="term" value="C:nucleus"/>
    <property type="evidence" value="ECO:0007669"/>
    <property type="project" value="UniProtKB-SubCell"/>
</dbReference>
<dbReference type="GO" id="GO:0010997">
    <property type="term" value="F:anaphase-promoting complex binding"/>
    <property type="evidence" value="ECO:0007669"/>
    <property type="project" value="TreeGrafter"/>
</dbReference>
<dbReference type="GO" id="GO:0033314">
    <property type="term" value="P:mitotic DNA replication checkpoint signaling"/>
    <property type="evidence" value="ECO:0007669"/>
    <property type="project" value="TreeGrafter"/>
</dbReference>
<keyword evidence="3" id="KW-0539">Nucleus</keyword>
<evidence type="ECO:0000313" key="5">
    <source>
        <dbReference type="EnsemblMetazoa" id="MDOA005744-PA"/>
    </source>
</evidence>
<feature type="compositionally biased region" description="Basic residues" evidence="4">
    <location>
        <begin position="244"/>
        <end position="254"/>
    </location>
</feature>
<dbReference type="PANTHER" id="PTHR14396">
    <property type="entry name" value="CLASPIN"/>
    <property type="match status" value="1"/>
</dbReference>
<feature type="region of interest" description="Disordered" evidence="4">
    <location>
        <begin position="1"/>
        <end position="283"/>
    </location>
</feature>
<dbReference type="OrthoDB" id="5859781at2759"/>
<sequence>MDEHNTSMEALKVDEEDNVKETSMEEDILGAQSLLFSESEDEGESGVKKNSPLKKISPNNSNRTKRIVDSDDEQPMENKEKIDEQEFSNVNEPTTLSKKKISALIDSDSENEGTEHDVAKQNRLMLVDSDSENESRAGEPDSAGETDGAEDDGIQHKKKNKEQKQSRVNKLKKKSKKKTSSEQEDDNGFKKSKKKISQLVDSGSEEENCANSGNDSEMDLDASVRAYNYEENNNDEDLSIKTKDKNKKPVRASAKKAMDEMQAIQSEQQRLHREASISIPYHKPKKHTLQDFLNRRTIIKPEARNSSPIVEAVRSKNLKMSQEELEEYAKLMEERAKEATEFFKSESEDDEKEEFKDNDGILDKPTEEDLDKTDPEFTAQSTENVSEPLQLTEEEMAEILAGEEQQEQEVAAMDTNKDMPSTSKVLITEVIELPKLDMNTVKISPVKKPPPKPQQTPRNSLNIKQILATKNLKDSPSLSGDPNKLIDLETGDLVERKPTGVENLMKRLMCNAKGRKSKTNEVCNILSTDNGKLEITKVNVSLTDEKDPTTSEPKPRAAYFELKKNLKEIIKKKRLEELHKKQEDEVEHSKCLEEDDEMDQEEYEPESKPHKKASELEIDDEENPLEEGDEEEDEEENENEHEGQEENENDDEEDTKLKVKDEIELDDEENPVDISDEEADDDAEDEDDDSDDDNDDELTETNPENKIKRTRIIKTFEDSDEEDVDNDDRDFLKTQPPQTQPNIFDTQASTKLDEESELMGLCSGTFDITQKPPSPNALMSQIPLTQNQGKPLDDDELMELCSGTFEEAVGATQQTEVKGEVQQLKCNKILSSDEDDETTTKAPRTKKLTKKLKKKAAKLGFSDDEEEEEEIAQGGNSDEEDDADEEQEELPADDEPATFVDYDSEENEIVVQMTKKDCLKKAANFLEKEAELSESEWGSADEDEKNLDKYDIELGDEDEFDREKLRSELEQIHARKMLDDDLREVRKIQDMLFEDEEKDGVGRQRQFKWKNAESGFSLDDGPRDENGEANNGGDSGDELNEHQWRKIRYEREQFLKENGLKPDSQDLSATITNATLNATSSTTMANVSLATKKIQVITAKKTSVKSNDSTTATPFLISKGLAAMNKKTVRGSFLVRDKETLNKLAGLTKGSAAMANPTGDDAAGTVSIKSIKPKNFVFATLTEEEHENMKRKADDLLNSSNENGTNFMKKPKIEPRRDKCFIDQLL</sequence>
<feature type="compositionally biased region" description="Acidic residues" evidence="4">
    <location>
        <begin position="593"/>
        <end position="604"/>
    </location>
</feature>
<feature type="compositionally biased region" description="Basic residues" evidence="4">
    <location>
        <begin position="156"/>
        <end position="178"/>
    </location>
</feature>
<feature type="compositionally biased region" description="Acidic residues" evidence="4">
    <location>
        <begin position="142"/>
        <end position="152"/>
    </location>
</feature>
<dbReference type="VEuPathDB" id="VectorBase:MDOMA2_004518"/>
<dbReference type="KEGG" id="mde:101898513"/>
<feature type="compositionally biased region" description="Polar residues" evidence="4">
    <location>
        <begin position="378"/>
        <end position="389"/>
    </location>
</feature>
<evidence type="ECO:0000256" key="2">
    <source>
        <dbReference type="ARBA" id="ARBA00022553"/>
    </source>
</evidence>
<keyword evidence="2" id="KW-0597">Phosphoprotein</keyword>
<dbReference type="PANTHER" id="PTHR14396:SF10">
    <property type="entry name" value="CLASPIN"/>
    <property type="match status" value="1"/>
</dbReference>
<evidence type="ECO:0008006" key="6">
    <source>
        <dbReference type="Google" id="ProtNLM"/>
    </source>
</evidence>
<gene>
    <name evidence="5" type="primary">101898513</name>
</gene>
<feature type="region of interest" description="Disordered" evidence="4">
    <location>
        <begin position="1012"/>
        <end position="1040"/>
    </location>
</feature>
<feature type="compositionally biased region" description="Acidic residues" evidence="4">
    <location>
        <begin position="718"/>
        <end position="728"/>
    </location>
</feature>
<feature type="compositionally biased region" description="Basic residues" evidence="4">
    <location>
        <begin position="843"/>
        <end position="857"/>
    </location>
</feature>
<feature type="region of interest" description="Disordered" evidence="4">
    <location>
        <begin position="339"/>
        <end position="390"/>
    </location>
</feature>